<name>A0A3S5ASK1_9PLAT</name>
<dbReference type="EMBL" id="CAAALY010086445">
    <property type="protein sequence ID" value="VEL27322.1"/>
    <property type="molecule type" value="Genomic_DNA"/>
</dbReference>
<evidence type="ECO:0000256" key="2">
    <source>
        <dbReference type="SAM" id="Phobius"/>
    </source>
</evidence>
<feature type="compositionally biased region" description="Polar residues" evidence="1">
    <location>
        <begin position="37"/>
        <end position="51"/>
    </location>
</feature>
<reference evidence="3" key="1">
    <citation type="submission" date="2018-11" db="EMBL/GenBank/DDBJ databases">
        <authorList>
            <consortium name="Pathogen Informatics"/>
        </authorList>
    </citation>
    <scope>NUCLEOTIDE SEQUENCE</scope>
</reference>
<organism evidence="3 4">
    <name type="scientific">Protopolystoma xenopodis</name>
    <dbReference type="NCBI Taxonomy" id="117903"/>
    <lineage>
        <taxon>Eukaryota</taxon>
        <taxon>Metazoa</taxon>
        <taxon>Spiralia</taxon>
        <taxon>Lophotrochozoa</taxon>
        <taxon>Platyhelminthes</taxon>
        <taxon>Monogenea</taxon>
        <taxon>Polyopisthocotylea</taxon>
        <taxon>Polystomatidea</taxon>
        <taxon>Polystomatidae</taxon>
        <taxon>Protopolystoma</taxon>
    </lineage>
</organism>
<keyword evidence="2" id="KW-0472">Membrane</keyword>
<feature type="transmembrane region" description="Helical" evidence="2">
    <location>
        <begin position="245"/>
        <end position="265"/>
    </location>
</feature>
<gene>
    <name evidence="3" type="ORF">PXEA_LOCUS20762</name>
</gene>
<dbReference type="Proteomes" id="UP000784294">
    <property type="component" value="Unassembled WGS sequence"/>
</dbReference>
<sequence length="266" mass="29105">MLRQSLPPPTTPYSIWTPGLCQPGPDEHVPRQRVDNWLSTPLYSGRTTSPPSHFARPAGSPRLRCSPPDDDCRHPPSLSLPHDSPRQPGPVAGRRRRATAQTAADAELAGLATSSPSLAPLATPPLPLLPPVMALQTSLPVAANHEDCKRRTSGLAAGAVRVHRIRWVCSSILSLHTISLLGHQWHSNSSSNDDTDAKMMMMVTTMCMMMLIIRMRMRLVAVGMIAIIVIMTISKILLLLRIVKITIMLIIIVIVVQRVTVFPSIL</sequence>
<keyword evidence="2" id="KW-0812">Transmembrane</keyword>
<keyword evidence="4" id="KW-1185">Reference proteome</keyword>
<protein>
    <submittedName>
        <fullName evidence="3">Uncharacterized protein</fullName>
    </submittedName>
</protein>
<feature type="compositionally biased region" description="Basic and acidic residues" evidence="1">
    <location>
        <begin position="25"/>
        <end position="34"/>
    </location>
</feature>
<feature type="region of interest" description="Disordered" evidence="1">
    <location>
        <begin position="1"/>
        <end position="104"/>
    </location>
</feature>
<feature type="transmembrane region" description="Helical" evidence="2">
    <location>
        <begin position="220"/>
        <end position="239"/>
    </location>
</feature>
<evidence type="ECO:0000256" key="1">
    <source>
        <dbReference type="SAM" id="MobiDB-lite"/>
    </source>
</evidence>
<keyword evidence="2" id="KW-1133">Transmembrane helix</keyword>
<comment type="caution">
    <text evidence="3">The sequence shown here is derived from an EMBL/GenBank/DDBJ whole genome shotgun (WGS) entry which is preliminary data.</text>
</comment>
<evidence type="ECO:0000313" key="4">
    <source>
        <dbReference type="Proteomes" id="UP000784294"/>
    </source>
</evidence>
<accession>A0A3S5ASK1</accession>
<proteinExistence type="predicted"/>
<feature type="compositionally biased region" description="Pro residues" evidence="1">
    <location>
        <begin position="1"/>
        <end position="11"/>
    </location>
</feature>
<dbReference type="AlphaFoldDB" id="A0A3S5ASK1"/>
<evidence type="ECO:0000313" key="3">
    <source>
        <dbReference type="EMBL" id="VEL27322.1"/>
    </source>
</evidence>